<keyword evidence="4" id="KW-0762">Sugar transport</keyword>
<evidence type="ECO:0000256" key="5">
    <source>
        <dbReference type="ARBA" id="ARBA00022679"/>
    </source>
</evidence>
<keyword evidence="2" id="KW-0813">Transport</keyword>
<dbReference type="InterPro" id="IPR033887">
    <property type="entry name" value="PTS_IIA_man"/>
</dbReference>
<dbReference type="SUPFAM" id="SSF53062">
    <property type="entry name" value="PTS system fructose IIA component-like"/>
    <property type="match status" value="1"/>
</dbReference>
<protein>
    <submittedName>
        <fullName evidence="8">N-acetylglucosamine/galactosamine PTS, EIIA</fullName>
        <ecNumber evidence="8">2.7.1.69</ecNumber>
    </submittedName>
</protein>
<keyword evidence="5 8" id="KW-0808">Transferase</keyword>
<dbReference type="EMBL" id="LQYI01000007">
    <property type="protein sequence ID" value="KYC73364.1"/>
    <property type="molecule type" value="Genomic_DNA"/>
</dbReference>
<dbReference type="RefSeq" id="WP_061574177.1">
    <property type="nucleotide sequence ID" value="NZ_CABJCT010000026.1"/>
</dbReference>
<evidence type="ECO:0000313" key="8">
    <source>
        <dbReference type="EMBL" id="KYC73364.1"/>
    </source>
</evidence>
<comment type="caution">
    <text evidence="8">The sequence shown here is derived from an EMBL/GenBank/DDBJ whole genome shotgun (WGS) entry which is preliminary data.</text>
</comment>
<dbReference type="PANTHER" id="PTHR33799">
    <property type="entry name" value="PTS PERMEASE-RELATED-RELATED"/>
    <property type="match status" value="1"/>
</dbReference>
<dbReference type="InterPro" id="IPR004701">
    <property type="entry name" value="PTS_EIIA_man-typ"/>
</dbReference>
<dbReference type="Proteomes" id="UP000075304">
    <property type="component" value="Unassembled WGS sequence"/>
</dbReference>
<dbReference type="PROSITE" id="PS51096">
    <property type="entry name" value="PTS_EIIA_TYPE_4"/>
    <property type="match status" value="1"/>
</dbReference>
<evidence type="ECO:0000256" key="4">
    <source>
        <dbReference type="ARBA" id="ARBA00022597"/>
    </source>
</evidence>
<proteinExistence type="predicted"/>
<evidence type="ECO:0000313" key="9">
    <source>
        <dbReference type="Proteomes" id="UP000075304"/>
    </source>
</evidence>
<evidence type="ECO:0000256" key="1">
    <source>
        <dbReference type="ARBA" id="ARBA00004496"/>
    </source>
</evidence>
<dbReference type="InterPro" id="IPR036662">
    <property type="entry name" value="PTS_EIIA_man-typ_sf"/>
</dbReference>
<evidence type="ECO:0000256" key="2">
    <source>
        <dbReference type="ARBA" id="ARBA00022448"/>
    </source>
</evidence>
<dbReference type="Gene3D" id="3.40.50.510">
    <property type="entry name" value="Phosphotransferase system, mannose-type IIA component"/>
    <property type="match status" value="1"/>
</dbReference>
<dbReference type="PANTHER" id="PTHR33799:SF1">
    <property type="entry name" value="PTS SYSTEM MANNOSE-SPECIFIC EIIAB COMPONENT-RELATED"/>
    <property type="match status" value="1"/>
</dbReference>
<dbReference type="GO" id="GO:0016020">
    <property type="term" value="C:membrane"/>
    <property type="evidence" value="ECO:0007669"/>
    <property type="project" value="InterPro"/>
</dbReference>
<dbReference type="EC" id="2.7.1.69" evidence="8"/>
<dbReference type="Pfam" id="PF03610">
    <property type="entry name" value="EIIA-man"/>
    <property type="match status" value="1"/>
</dbReference>
<sequence>MIKFIVTGHGHFASGIQSTIKLLAGIQENIAYIDFPEGESNENLREKLEAELKDNRYDTYLFFCDLAGGTPYKEAATLSANRKDAAVTAGCNVGALLESIFVNEKKPAIEMARQIVELSRKAAIYFGEKKATAADPTETDGI</sequence>
<dbReference type="PATRIC" id="fig|1398.25.peg.3250"/>
<evidence type="ECO:0000256" key="7">
    <source>
        <dbReference type="ARBA" id="ARBA00022777"/>
    </source>
</evidence>
<name>A0A150KIT4_HEYCO</name>
<dbReference type="InterPro" id="IPR051471">
    <property type="entry name" value="Bacterial_PTS_sugar_comp"/>
</dbReference>
<dbReference type="GO" id="GO:0009401">
    <property type="term" value="P:phosphoenolpyruvate-dependent sugar phosphotransferase system"/>
    <property type="evidence" value="ECO:0007669"/>
    <property type="project" value="UniProtKB-KW"/>
</dbReference>
<keyword evidence="3" id="KW-0963">Cytoplasm</keyword>
<organism evidence="8 9">
    <name type="scientific">Heyndrickxia coagulans</name>
    <name type="common">Weizmannia coagulans</name>
    <dbReference type="NCBI Taxonomy" id="1398"/>
    <lineage>
        <taxon>Bacteria</taxon>
        <taxon>Bacillati</taxon>
        <taxon>Bacillota</taxon>
        <taxon>Bacilli</taxon>
        <taxon>Bacillales</taxon>
        <taxon>Bacillaceae</taxon>
        <taxon>Heyndrickxia</taxon>
    </lineage>
</organism>
<evidence type="ECO:0000256" key="3">
    <source>
        <dbReference type="ARBA" id="ARBA00022490"/>
    </source>
</evidence>
<accession>A0A150KIT4</accession>
<keyword evidence="6" id="KW-0598">Phosphotransferase system</keyword>
<keyword evidence="7" id="KW-0418">Kinase</keyword>
<gene>
    <name evidence="8" type="ORF">B4099_0990</name>
</gene>
<dbReference type="CDD" id="cd00006">
    <property type="entry name" value="PTS_IIA_man"/>
    <property type="match status" value="1"/>
</dbReference>
<reference evidence="8 9" key="1">
    <citation type="submission" date="2016-01" db="EMBL/GenBank/DDBJ databases">
        <title>Genome Sequences of Twelve Sporeforming Bacillus Species Isolated from Foods.</title>
        <authorList>
            <person name="Berendsen E.M."/>
            <person name="Wells-Bennik M.H."/>
            <person name="Krawcyk A.O."/>
            <person name="De Jong A."/>
            <person name="Holsappel S."/>
            <person name="Eijlander R.T."/>
            <person name="Kuipers O.P."/>
        </authorList>
    </citation>
    <scope>NUCLEOTIDE SEQUENCE [LARGE SCALE GENOMIC DNA]</scope>
    <source>
        <strain evidence="8 9">B4099</strain>
    </source>
</reference>
<dbReference type="AlphaFoldDB" id="A0A150KIT4"/>
<dbReference type="GO" id="GO:0016301">
    <property type="term" value="F:kinase activity"/>
    <property type="evidence" value="ECO:0007669"/>
    <property type="project" value="UniProtKB-KW"/>
</dbReference>
<evidence type="ECO:0000256" key="6">
    <source>
        <dbReference type="ARBA" id="ARBA00022683"/>
    </source>
</evidence>
<dbReference type="GO" id="GO:0005737">
    <property type="term" value="C:cytoplasm"/>
    <property type="evidence" value="ECO:0007669"/>
    <property type="project" value="UniProtKB-SubCell"/>
</dbReference>
<comment type="subcellular location">
    <subcellularLocation>
        <location evidence="1">Cytoplasm</location>
    </subcellularLocation>
</comment>